<dbReference type="Gene3D" id="3.40.50.720">
    <property type="entry name" value="NAD(P)-binding Rossmann-like Domain"/>
    <property type="match status" value="1"/>
</dbReference>
<dbReference type="SUPFAM" id="SSF53167">
    <property type="entry name" value="Purine and uridine phosphorylases"/>
    <property type="match status" value="2"/>
</dbReference>
<evidence type="ECO:0008006" key="5">
    <source>
        <dbReference type="Google" id="ProtNLM"/>
    </source>
</evidence>
<dbReference type="InterPro" id="IPR000845">
    <property type="entry name" value="Nucleoside_phosphorylase_d"/>
</dbReference>
<reference evidence="3" key="1">
    <citation type="submission" date="2019-05" db="EMBL/GenBank/DDBJ databases">
        <authorList>
            <person name="Piombo E."/>
        </authorList>
    </citation>
    <scope>NUCLEOTIDE SEQUENCE</scope>
    <source>
        <strain evidence="3">C2S</strain>
    </source>
</reference>
<name>A0A9Q9RBJ8_FUSFU</name>
<dbReference type="PROSITE" id="PS00677">
    <property type="entry name" value="DAO"/>
    <property type="match status" value="1"/>
</dbReference>
<dbReference type="GO" id="GO:0009116">
    <property type="term" value="P:nucleoside metabolic process"/>
    <property type="evidence" value="ECO:0007669"/>
    <property type="project" value="InterPro"/>
</dbReference>
<dbReference type="Gene3D" id="3.40.50.1580">
    <property type="entry name" value="Nucleoside phosphorylase domain"/>
    <property type="match status" value="2"/>
</dbReference>
<sequence length="1005" mass="110695">MSARDSIVILGYIRAGIIGLDVALVLAERGYGNSITVIAEHLPGDTALSYTSPWAGCNFSAISGTDANALKWDKAGYFHLSKLASERPEQSYVKRTPSTELWDDNVPRDKIQAMSEYLEDFQELPVSELPEGVKFAVSFTTLTVNAPKHLLYLYERLKNDYGVRFIRQKLPDLQTAFFSQSTQIVFNCTGNAARKLPGVEDPKCYPTRGQVLLTHAPEVHTNIMRHGKDYETYVIPRPFSRGHVILGGYMQKGNGDGATYSYETESILERTKELSNEVRNGSVDVLAAFSGLRPSREGGARVEREDLTVAGQKRTVVHNYGAGGTGFQAGYGMALDAVRAAEPVLSKLQTELNFSSTVANMTHPNEYTVGYICSIQTEYLAAVASLEKRYDGMDFVSRHDTNDYTFGKVGKHNVVIAISPKRDWGLSTTAVVATHMQRSFPGVSFILVISAGGGAPSERHDIRLGDIVVGTSRGSEGAVILYDVGKSIQDEGFTPRRIFMEPPATLQSAVNKLKDRYRSGHRLEEIINVILEKNPMMEAEYRRPHPDSDTLYNSYYTHSDPESSCRAVCEYSEHSVLRRSRADYTSSPMVHYGPIASGDKVIKDAFFRDRLAIQQEVLCFDAGSAGVMHNIPCLAICGICNYSDTHRTPEWNGYAALAAAAYAKDLLSGIELRNNESGTKSIGIRFGEAAIQEETDQPYTYEDYKIGVICAIEFEMSAIRYMLDKEHKRLKRKPGESTIYVLGELEGHNVVLACLPGNQGKGAAAAVAKDMARTFTSIDLRLMVGIGGGVPSKKNDIRLGDVVVSMPDGQSSGVVQYDLGKNTNEGLTLKGFLWPPPAILRSAVGIMRSDHRISQSKVPEFLSAMFDKSDRIRESYQRPPADLDQLFDTGYLHETRYETCVQCEEAKTIGRPNREPVSEIHYGLIASGDQVIRNATFAAEIQAKVVGDILCFEMEAAGILTELPCIVIRGISDYADSHKNDVWQHYAAAAAAGCAKELLSYLSPD</sequence>
<evidence type="ECO:0000259" key="1">
    <source>
        <dbReference type="Pfam" id="PF01048"/>
    </source>
</evidence>
<dbReference type="InterPro" id="IPR053137">
    <property type="entry name" value="NLR-like"/>
</dbReference>
<dbReference type="SUPFAM" id="SSF51971">
    <property type="entry name" value="Nucleotide-binding domain"/>
    <property type="match status" value="1"/>
</dbReference>
<evidence type="ECO:0000313" key="3">
    <source>
        <dbReference type="EMBL" id="VTT57231.1"/>
    </source>
</evidence>
<dbReference type="InterPro" id="IPR035994">
    <property type="entry name" value="Nucleoside_phosphorylase_sf"/>
</dbReference>
<organism evidence="3 4">
    <name type="scientific">Fusarium fujikuroi</name>
    <name type="common">Bakanae and foot rot disease fungus</name>
    <name type="synonym">Gibberella fujikuroi</name>
    <dbReference type="NCBI Taxonomy" id="5127"/>
    <lineage>
        <taxon>Eukaryota</taxon>
        <taxon>Fungi</taxon>
        <taxon>Dikarya</taxon>
        <taxon>Ascomycota</taxon>
        <taxon>Pezizomycotina</taxon>
        <taxon>Sordariomycetes</taxon>
        <taxon>Hypocreomycetidae</taxon>
        <taxon>Hypocreales</taxon>
        <taxon>Nectriaceae</taxon>
        <taxon>Fusarium</taxon>
        <taxon>Fusarium fujikuroi species complex</taxon>
    </lineage>
</organism>
<dbReference type="SUPFAM" id="SSF54373">
    <property type="entry name" value="FAD-linked reductases, C-terminal domain"/>
    <property type="match status" value="1"/>
</dbReference>
<evidence type="ECO:0000259" key="2">
    <source>
        <dbReference type="Pfam" id="PF01266"/>
    </source>
</evidence>
<dbReference type="Proteomes" id="UP000760494">
    <property type="component" value="Unassembled WGS sequence"/>
</dbReference>
<dbReference type="AlphaFoldDB" id="A0A9Q9RBJ8"/>
<proteinExistence type="predicted"/>
<protein>
    <recommendedName>
        <fullName evidence="5">Nucleoside phosphorylase domain-containing protein</fullName>
    </recommendedName>
</protein>
<accession>A0A9Q9RBJ8</accession>
<dbReference type="Gene3D" id="3.30.9.10">
    <property type="entry name" value="D-Amino Acid Oxidase, subunit A, domain 2"/>
    <property type="match status" value="1"/>
</dbReference>
<dbReference type="PANTHER" id="PTHR46082">
    <property type="entry name" value="ATP/GTP-BINDING PROTEIN-RELATED"/>
    <property type="match status" value="1"/>
</dbReference>
<dbReference type="InterPro" id="IPR006181">
    <property type="entry name" value="D-amino_acid_oxidase_CS"/>
</dbReference>
<dbReference type="GO" id="GO:0003884">
    <property type="term" value="F:D-amino-acid oxidase activity"/>
    <property type="evidence" value="ECO:0007669"/>
    <property type="project" value="InterPro"/>
</dbReference>
<gene>
    <name evidence="3" type="ORF">C2S_13560</name>
</gene>
<feature type="domain" description="Nucleoside phosphorylase" evidence="1">
    <location>
        <begin position="369"/>
        <end position="641"/>
    </location>
</feature>
<dbReference type="InterPro" id="IPR006076">
    <property type="entry name" value="FAD-dep_OxRdtase"/>
</dbReference>
<dbReference type="Pfam" id="PF01266">
    <property type="entry name" value="DAO"/>
    <property type="match status" value="1"/>
</dbReference>
<dbReference type="Pfam" id="PF01048">
    <property type="entry name" value="PNP_UDP_1"/>
    <property type="match status" value="1"/>
</dbReference>
<dbReference type="PANTHER" id="PTHR46082:SF11">
    <property type="entry name" value="AAA+ ATPASE DOMAIN-CONTAINING PROTEIN-RELATED"/>
    <property type="match status" value="1"/>
</dbReference>
<feature type="domain" description="FAD dependent oxidoreductase" evidence="2">
    <location>
        <begin position="8"/>
        <end position="335"/>
    </location>
</feature>
<comment type="caution">
    <text evidence="3">The sequence shown here is derived from an EMBL/GenBank/DDBJ whole genome shotgun (WGS) entry which is preliminary data.</text>
</comment>
<dbReference type="EMBL" id="CABFJX010000009">
    <property type="protein sequence ID" value="VTT57231.1"/>
    <property type="molecule type" value="Genomic_DNA"/>
</dbReference>
<evidence type="ECO:0000313" key="4">
    <source>
        <dbReference type="Proteomes" id="UP000760494"/>
    </source>
</evidence>